<organism evidence="1 2">
    <name type="scientific">Fusarium euwallaceae</name>
    <dbReference type="NCBI Taxonomy" id="1147111"/>
    <lineage>
        <taxon>Eukaryota</taxon>
        <taxon>Fungi</taxon>
        <taxon>Dikarya</taxon>
        <taxon>Ascomycota</taxon>
        <taxon>Pezizomycotina</taxon>
        <taxon>Sordariomycetes</taxon>
        <taxon>Hypocreomycetidae</taxon>
        <taxon>Hypocreales</taxon>
        <taxon>Nectriaceae</taxon>
        <taxon>Fusarium</taxon>
        <taxon>Fusarium solani species complex</taxon>
    </lineage>
</organism>
<proteinExistence type="predicted"/>
<comment type="caution">
    <text evidence="1">The sequence shown here is derived from an EMBL/GenBank/DDBJ whole genome shotgun (WGS) entry which is preliminary data.</text>
</comment>
<evidence type="ECO:0000313" key="1">
    <source>
        <dbReference type="EMBL" id="RTE81186.1"/>
    </source>
</evidence>
<dbReference type="Proteomes" id="UP000287124">
    <property type="component" value="Unassembled WGS sequence"/>
</dbReference>
<protein>
    <submittedName>
        <fullName evidence="1">Uncharacterized protein</fullName>
    </submittedName>
</protein>
<name>A0A430LZQ0_9HYPO</name>
<evidence type="ECO:0000313" key="2">
    <source>
        <dbReference type="Proteomes" id="UP000287124"/>
    </source>
</evidence>
<sequence length="146" mass="16202">MCIRLHALKHSQRVATTAARLGNIRRFLSTKLNAILESVQAAGTPSKLTQLRHIGQNAQRWFVLAAPVKLLGLVEKATPAIALSKADDDEISQSGIDELLDDDNEIWEDFSDDEPLEDILDDESAGHLLMRFEEKHALDDSVDDSN</sequence>
<gene>
    <name evidence="1" type="ORF">BHE90_004293</name>
</gene>
<keyword evidence="2" id="KW-1185">Reference proteome</keyword>
<dbReference type="EMBL" id="MIKF01000044">
    <property type="protein sequence ID" value="RTE81186.1"/>
    <property type="molecule type" value="Genomic_DNA"/>
</dbReference>
<accession>A0A430LZQ0</accession>
<dbReference type="AlphaFoldDB" id="A0A430LZQ0"/>
<reference evidence="1 2" key="1">
    <citation type="submission" date="2017-06" db="EMBL/GenBank/DDBJ databases">
        <title>Comparative genomic analysis of Ambrosia Fusariam Clade fungi.</title>
        <authorList>
            <person name="Stajich J.E."/>
            <person name="Carrillo J."/>
            <person name="Kijimoto T."/>
            <person name="Eskalen A."/>
            <person name="O'Donnell K."/>
            <person name="Kasson M."/>
        </authorList>
    </citation>
    <scope>NUCLEOTIDE SEQUENCE [LARGE SCALE GENOMIC DNA]</scope>
    <source>
        <strain evidence="1 2">UCR1854</strain>
    </source>
</reference>